<sequence>MRGVAPHRRRCRRHARRRRRRRTGICKSYRSHLNISVLMSLIIVRDKGTSAKAVRLTADSDELQIVSECEGASGSESGGRRAQGSGRWALGAACGVQYLVVPGLVATPVQQPFFYS</sequence>
<evidence type="ECO:0000313" key="1">
    <source>
        <dbReference type="EMBL" id="KPI95806.1"/>
    </source>
</evidence>
<protein>
    <submittedName>
        <fullName evidence="1">Uncharacterized protein</fullName>
    </submittedName>
</protein>
<organism evidence="1 2">
    <name type="scientific">Papilio xuthus</name>
    <name type="common">Asian swallowtail butterfly</name>
    <dbReference type="NCBI Taxonomy" id="66420"/>
    <lineage>
        <taxon>Eukaryota</taxon>
        <taxon>Metazoa</taxon>
        <taxon>Ecdysozoa</taxon>
        <taxon>Arthropoda</taxon>
        <taxon>Hexapoda</taxon>
        <taxon>Insecta</taxon>
        <taxon>Pterygota</taxon>
        <taxon>Neoptera</taxon>
        <taxon>Endopterygota</taxon>
        <taxon>Lepidoptera</taxon>
        <taxon>Glossata</taxon>
        <taxon>Ditrysia</taxon>
        <taxon>Papilionoidea</taxon>
        <taxon>Papilionidae</taxon>
        <taxon>Papilioninae</taxon>
        <taxon>Papilio</taxon>
    </lineage>
</organism>
<keyword evidence="2" id="KW-1185">Reference proteome</keyword>
<name>A0A194PQT1_PAPXU</name>
<proteinExistence type="predicted"/>
<gene>
    <name evidence="1" type="ORF">RR46_11519</name>
</gene>
<evidence type="ECO:0000313" key="2">
    <source>
        <dbReference type="Proteomes" id="UP000053268"/>
    </source>
</evidence>
<dbReference type="Proteomes" id="UP000053268">
    <property type="component" value="Unassembled WGS sequence"/>
</dbReference>
<accession>A0A194PQT1</accession>
<reference evidence="1 2" key="1">
    <citation type="journal article" date="2015" name="Nat. Commun.">
        <title>Outbred genome sequencing and CRISPR/Cas9 gene editing in butterflies.</title>
        <authorList>
            <person name="Li X."/>
            <person name="Fan D."/>
            <person name="Zhang W."/>
            <person name="Liu G."/>
            <person name="Zhang L."/>
            <person name="Zhao L."/>
            <person name="Fang X."/>
            <person name="Chen L."/>
            <person name="Dong Y."/>
            <person name="Chen Y."/>
            <person name="Ding Y."/>
            <person name="Zhao R."/>
            <person name="Feng M."/>
            <person name="Zhu Y."/>
            <person name="Feng Y."/>
            <person name="Jiang X."/>
            <person name="Zhu D."/>
            <person name="Xiang H."/>
            <person name="Feng X."/>
            <person name="Li S."/>
            <person name="Wang J."/>
            <person name="Zhang G."/>
            <person name="Kronforst M.R."/>
            <person name="Wang W."/>
        </authorList>
    </citation>
    <scope>NUCLEOTIDE SEQUENCE [LARGE SCALE GENOMIC DNA]</scope>
    <source>
        <strain evidence="1">Ya'a_city_454_Px</strain>
        <tissue evidence="1">Whole body</tissue>
    </source>
</reference>
<dbReference type="EMBL" id="KQ459595">
    <property type="protein sequence ID" value="KPI95806.1"/>
    <property type="molecule type" value="Genomic_DNA"/>
</dbReference>
<dbReference type="AlphaFoldDB" id="A0A194PQT1"/>